<dbReference type="EMBL" id="JBJXBP010000008">
    <property type="protein sequence ID" value="KAL3814300.1"/>
    <property type="molecule type" value="Genomic_DNA"/>
</dbReference>
<organism evidence="1 2">
    <name type="scientific">Penstemon smallii</name>
    <dbReference type="NCBI Taxonomy" id="265156"/>
    <lineage>
        <taxon>Eukaryota</taxon>
        <taxon>Viridiplantae</taxon>
        <taxon>Streptophyta</taxon>
        <taxon>Embryophyta</taxon>
        <taxon>Tracheophyta</taxon>
        <taxon>Spermatophyta</taxon>
        <taxon>Magnoliopsida</taxon>
        <taxon>eudicotyledons</taxon>
        <taxon>Gunneridae</taxon>
        <taxon>Pentapetalae</taxon>
        <taxon>asterids</taxon>
        <taxon>lamiids</taxon>
        <taxon>Lamiales</taxon>
        <taxon>Plantaginaceae</taxon>
        <taxon>Cheloneae</taxon>
        <taxon>Penstemon</taxon>
    </lineage>
</organism>
<evidence type="ECO:0000313" key="1">
    <source>
        <dbReference type="EMBL" id="KAL3814300.1"/>
    </source>
</evidence>
<keyword evidence="2" id="KW-1185">Reference proteome</keyword>
<sequence>METPRGAVTEAHLLIIENCSTSSPSSTFGGLLHRECNSVALCCSCILETVSSNVILGLLPRGPRGLGRSLNFRSRFTGDLHLRGD</sequence>
<dbReference type="Proteomes" id="UP001634393">
    <property type="component" value="Unassembled WGS sequence"/>
</dbReference>
<reference evidence="1 2" key="1">
    <citation type="submission" date="2024-12" db="EMBL/GenBank/DDBJ databases">
        <title>The unique morphological basis and parallel evolutionary history of personate flowers in Penstemon.</title>
        <authorList>
            <person name="Depatie T.H."/>
            <person name="Wessinger C.A."/>
        </authorList>
    </citation>
    <scope>NUCLEOTIDE SEQUENCE [LARGE SCALE GENOMIC DNA]</scope>
    <source>
        <strain evidence="1">WTNN_2</strain>
        <tissue evidence="1">Leaf</tissue>
    </source>
</reference>
<protein>
    <submittedName>
        <fullName evidence="1">Uncharacterized protein</fullName>
    </submittedName>
</protein>
<dbReference type="AlphaFoldDB" id="A0ABD3RMZ7"/>
<evidence type="ECO:0000313" key="2">
    <source>
        <dbReference type="Proteomes" id="UP001634393"/>
    </source>
</evidence>
<name>A0ABD3RMZ7_9LAMI</name>
<proteinExistence type="predicted"/>
<accession>A0ABD3RMZ7</accession>
<comment type="caution">
    <text evidence="1">The sequence shown here is derived from an EMBL/GenBank/DDBJ whole genome shotgun (WGS) entry which is preliminary data.</text>
</comment>
<gene>
    <name evidence="1" type="ORF">ACJIZ3_015568</name>
</gene>